<evidence type="ECO:0000313" key="1">
    <source>
        <dbReference type="EMBL" id="KAL0408357.1"/>
    </source>
</evidence>
<reference evidence="1" key="1">
    <citation type="submission" date="2020-06" db="EMBL/GenBank/DDBJ databases">
        <authorList>
            <person name="Li T."/>
            <person name="Hu X."/>
            <person name="Zhang T."/>
            <person name="Song X."/>
            <person name="Zhang H."/>
            <person name="Dai N."/>
            <person name="Sheng W."/>
            <person name="Hou X."/>
            <person name="Wei L."/>
        </authorList>
    </citation>
    <scope>NUCLEOTIDE SEQUENCE</scope>
    <source>
        <strain evidence="1">G02</strain>
        <tissue evidence="1">Leaf</tissue>
    </source>
</reference>
<protein>
    <recommendedName>
        <fullName evidence="2">DDE Tnp4 domain-containing protein</fullName>
    </recommendedName>
</protein>
<name>A0AAW2TUX4_SESRA</name>
<proteinExistence type="predicted"/>
<organism evidence="1">
    <name type="scientific">Sesamum radiatum</name>
    <name type="common">Black benniseed</name>
    <dbReference type="NCBI Taxonomy" id="300843"/>
    <lineage>
        <taxon>Eukaryota</taxon>
        <taxon>Viridiplantae</taxon>
        <taxon>Streptophyta</taxon>
        <taxon>Embryophyta</taxon>
        <taxon>Tracheophyta</taxon>
        <taxon>Spermatophyta</taxon>
        <taxon>Magnoliopsida</taxon>
        <taxon>eudicotyledons</taxon>
        <taxon>Gunneridae</taxon>
        <taxon>Pentapetalae</taxon>
        <taxon>asterids</taxon>
        <taxon>lamiids</taxon>
        <taxon>Lamiales</taxon>
        <taxon>Pedaliaceae</taxon>
        <taxon>Sesamum</taxon>
    </lineage>
</organism>
<sequence>MQFIYVFAGWEGSAAKSRVLCDAVHIPSGLGVPAGNYYLCDNGYVNAEGFLTPYKGVRYHLQEWDSDSGGQQNHQEPFNLKHSSALFNIKAVAKLPAKMDLEPDEGSNRQCRRGGHKEMPFNWRTSKIKEEECLIARLKSLVVTS</sequence>
<gene>
    <name evidence="1" type="ORF">Sradi_1770100</name>
</gene>
<accession>A0AAW2TUX4</accession>
<comment type="caution">
    <text evidence="1">The sequence shown here is derived from an EMBL/GenBank/DDBJ whole genome shotgun (WGS) entry which is preliminary data.</text>
</comment>
<dbReference type="EMBL" id="JACGWJ010000007">
    <property type="protein sequence ID" value="KAL0408357.1"/>
    <property type="molecule type" value="Genomic_DNA"/>
</dbReference>
<reference evidence="1" key="2">
    <citation type="journal article" date="2024" name="Plant">
        <title>Genomic evolution and insights into agronomic trait innovations of Sesamum species.</title>
        <authorList>
            <person name="Miao H."/>
            <person name="Wang L."/>
            <person name="Qu L."/>
            <person name="Liu H."/>
            <person name="Sun Y."/>
            <person name="Le M."/>
            <person name="Wang Q."/>
            <person name="Wei S."/>
            <person name="Zheng Y."/>
            <person name="Lin W."/>
            <person name="Duan Y."/>
            <person name="Cao H."/>
            <person name="Xiong S."/>
            <person name="Wang X."/>
            <person name="Wei L."/>
            <person name="Li C."/>
            <person name="Ma Q."/>
            <person name="Ju M."/>
            <person name="Zhao R."/>
            <person name="Li G."/>
            <person name="Mu C."/>
            <person name="Tian Q."/>
            <person name="Mei H."/>
            <person name="Zhang T."/>
            <person name="Gao T."/>
            <person name="Zhang H."/>
        </authorList>
    </citation>
    <scope>NUCLEOTIDE SEQUENCE</scope>
    <source>
        <strain evidence="1">G02</strain>
    </source>
</reference>
<evidence type="ECO:0008006" key="2">
    <source>
        <dbReference type="Google" id="ProtNLM"/>
    </source>
</evidence>
<dbReference type="AlphaFoldDB" id="A0AAW2TUX4"/>